<gene>
    <name evidence="1" type="ORF">ACIKP7_15625</name>
</gene>
<proteinExistence type="predicted"/>
<dbReference type="EMBL" id="JBIUGF010000047">
    <property type="protein sequence ID" value="MFJ1339551.1"/>
    <property type="molecule type" value="Genomic_DNA"/>
</dbReference>
<evidence type="ECO:0000313" key="1">
    <source>
        <dbReference type="EMBL" id="MFJ1339551.1"/>
    </source>
</evidence>
<comment type="caution">
    <text evidence="1">The sequence shown here is derived from an EMBL/GenBank/DDBJ whole genome shotgun (WGS) entry which is preliminary data.</text>
</comment>
<protein>
    <submittedName>
        <fullName evidence="1">Pilus assembly protein TadG-related protein</fullName>
    </submittedName>
</protein>
<reference evidence="1" key="1">
    <citation type="submission" date="2024-10" db="EMBL/GenBank/DDBJ databases">
        <title>Aeromonas and Pseudomonas from the Cagarras Archipelago, Rio de Janeiro, Brazil.</title>
        <authorList>
            <person name="Canellas A.L.B."/>
            <person name="Laport M.S."/>
        </authorList>
    </citation>
    <scope>NUCLEOTIDE SEQUENCE</scope>
    <source>
        <strain evidence="1">ACP-7</strain>
    </source>
</reference>
<sequence>MSSRFPAKQRGAIGLMAALTLGMGLLFMLMVIDSSRLYLEQRRLQRVADMAALEAAGQAAVCSGVGPSADSLARAAAIRNGFAQGAAHTLATTCGALQTGTNSLRRFSVDAARNEAIRVIATTQVTTSVAAGVWALVNGNQIPDTTILSASAIAATPRPPQAMLRIRSTLATVDTRQSALLNALVDPLGGHVQLDLLGWKGIADTKINLLSYLDQLAIGVGVNAGDYQQLLRTDASASKLIEAAVKVLQKGGATVEVVTNLGKVAAGANDTQKLHLGDILDLQTGTTTAGLDATVQVLDLVQSVILLSTKSSAAIVEMPINVLGLVNGKVRLKVIEPQQISAIGNPLTDTIKVHTSQIRALISLELPVLTTIANLVNKVTSLATPLTNLLNDLLSLNLAGTVQSLTCLLGNECTFSDIKLLPGIVSLDVGIHVTKATSQLTGYTCAPEKTLTAQTKSAALDLAVGQFKNKDDFFNDGITAVTPFPLIDIGTQKCRFILGLLGSCDARKAFGGGGIGVKVSAPLLGSNSTDPASNLKFAPADHTPPDINQPPAYLETTASNIVKSLNTTIAGIELHAYKPLNGNILGSVLESADTVLNGVKAILDPLIENLLSPLVDPLINALLKTLGIDLVKVEVGANMTCSSARTQLVL</sequence>
<organism evidence="1 2">
    <name type="scientific">Pseudomonas caricapapayae</name>
    <dbReference type="NCBI Taxonomy" id="46678"/>
    <lineage>
        <taxon>Bacteria</taxon>
        <taxon>Pseudomonadati</taxon>
        <taxon>Pseudomonadota</taxon>
        <taxon>Gammaproteobacteria</taxon>
        <taxon>Pseudomonadales</taxon>
        <taxon>Pseudomonadaceae</taxon>
        <taxon>Pseudomonas</taxon>
    </lineage>
</organism>
<dbReference type="Proteomes" id="UP001615411">
    <property type="component" value="Unassembled WGS sequence"/>
</dbReference>
<keyword evidence="2" id="KW-1185">Reference proteome</keyword>
<name>A0ACC7LWT8_9PSED</name>
<evidence type="ECO:0000313" key="2">
    <source>
        <dbReference type="Proteomes" id="UP001615411"/>
    </source>
</evidence>
<accession>A0ACC7LWT8</accession>